<gene>
    <name evidence="8" type="ORF">C823_00560</name>
</gene>
<evidence type="ECO:0000256" key="3">
    <source>
        <dbReference type="ARBA" id="ARBA00022597"/>
    </source>
</evidence>
<dbReference type="InterPro" id="IPR050890">
    <property type="entry name" value="PTS_EIIA_component"/>
</dbReference>
<dbReference type="PANTHER" id="PTHR45008:SF1">
    <property type="entry name" value="PTS SYSTEM GLUCOSE-SPECIFIC EIIA COMPONENT"/>
    <property type="match status" value="1"/>
</dbReference>
<organism evidence="8 9">
    <name type="scientific">Eubacterium plexicaudatum ASF492</name>
    <dbReference type="NCBI Taxonomy" id="1235802"/>
    <lineage>
        <taxon>Bacteria</taxon>
        <taxon>Bacillati</taxon>
        <taxon>Bacillota</taxon>
        <taxon>Clostridia</taxon>
        <taxon>Eubacteriales</taxon>
        <taxon>Eubacteriaceae</taxon>
        <taxon>Eubacterium</taxon>
    </lineage>
</organism>
<dbReference type="NCBIfam" id="TIGR00830">
    <property type="entry name" value="PTBA"/>
    <property type="match status" value="1"/>
</dbReference>
<dbReference type="InterPro" id="IPR011055">
    <property type="entry name" value="Dup_hybrid_motif"/>
</dbReference>
<comment type="caution">
    <text evidence="8">The sequence shown here is derived from an EMBL/GenBank/DDBJ whole genome shotgun (WGS) entry which is preliminary data.</text>
</comment>
<keyword evidence="2" id="KW-0813">Transport</keyword>
<dbReference type="FunFam" id="2.70.70.10:FF:000001">
    <property type="entry name" value="PTS system glucose-specific IIA component"/>
    <property type="match status" value="1"/>
</dbReference>
<proteinExistence type="predicted"/>
<dbReference type="GO" id="GO:0016301">
    <property type="term" value="F:kinase activity"/>
    <property type="evidence" value="ECO:0007669"/>
    <property type="project" value="UniProtKB-KW"/>
</dbReference>
<evidence type="ECO:0000259" key="7">
    <source>
        <dbReference type="PROSITE" id="PS51093"/>
    </source>
</evidence>
<evidence type="ECO:0000256" key="2">
    <source>
        <dbReference type="ARBA" id="ARBA00022448"/>
    </source>
</evidence>
<keyword evidence="3" id="KW-0762">Sugar transport</keyword>
<dbReference type="PROSITE" id="PS00371">
    <property type="entry name" value="PTS_EIIA_TYPE_1_HIS"/>
    <property type="match status" value="1"/>
</dbReference>
<dbReference type="HOGENOM" id="CLU_012312_5_3_9"/>
<dbReference type="SUPFAM" id="SSF51261">
    <property type="entry name" value="Duplicated hybrid motif"/>
    <property type="match status" value="1"/>
</dbReference>
<dbReference type="InterPro" id="IPR001127">
    <property type="entry name" value="PTS_EIIA_1_perm"/>
</dbReference>
<dbReference type="EMBL" id="AQFT01000015">
    <property type="protein sequence ID" value="EMZ37072.1"/>
    <property type="molecule type" value="Genomic_DNA"/>
</dbReference>
<dbReference type="AlphaFoldDB" id="N2B5Y4"/>
<keyword evidence="5" id="KW-0598">Phosphotransferase system</keyword>
<evidence type="ECO:0000256" key="4">
    <source>
        <dbReference type="ARBA" id="ARBA00022679"/>
    </source>
</evidence>
<dbReference type="Proteomes" id="UP000012589">
    <property type="component" value="Unassembled WGS sequence"/>
</dbReference>
<dbReference type="Gene3D" id="2.70.70.10">
    <property type="entry name" value="Glucose Permease (Domain IIA)"/>
    <property type="match status" value="1"/>
</dbReference>
<dbReference type="GO" id="GO:0009401">
    <property type="term" value="P:phosphoenolpyruvate-dependent sugar phosphotransferase system"/>
    <property type="evidence" value="ECO:0007669"/>
    <property type="project" value="UniProtKB-KW"/>
</dbReference>
<evidence type="ECO:0000256" key="1">
    <source>
        <dbReference type="ARBA" id="ARBA00004496"/>
    </source>
</evidence>
<dbReference type="eggNOG" id="COG2190">
    <property type="taxonomic scope" value="Bacteria"/>
</dbReference>
<dbReference type="Pfam" id="PF00358">
    <property type="entry name" value="PTS_EIIA_1"/>
    <property type="match status" value="1"/>
</dbReference>
<evidence type="ECO:0000256" key="6">
    <source>
        <dbReference type="ARBA" id="ARBA00022777"/>
    </source>
</evidence>
<keyword evidence="6" id="KW-0418">Kinase</keyword>
<evidence type="ECO:0000313" key="9">
    <source>
        <dbReference type="Proteomes" id="UP000012589"/>
    </source>
</evidence>
<reference evidence="8 9" key="1">
    <citation type="journal article" date="2014" name="Genome Announc.">
        <title>Draft genome sequences of the altered schaedler flora, a defined bacterial community from gnotobiotic mice.</title>
        <authorList>
            <person name="Wannemuehler M.J."/>
            <person name="Overstreet A.M."/>
            <person name="Ward D.V."/>
            <person name="Phillips G.J."/>
        </authorList>
    </citation>
    <scope>NUCLEOTIDE SEQUENCE [LARGE SCALE GENOMIC DNA]</scope>
    <source>
        <strain evidence="8 9">ASF492</strain>
    </source>
</reference>
<feature type="domain" description="PTS EIIA type-1" evidence="7">
    <location>
        <begin position="28"/>
        <end position="132"/>
    </location>
</feature>
<dbReference type="PROSITE" id="PS51093">
    <property type="entry name" value="PTS_EIIA_TYPE_1"/>
    <property type="match status" value="1"/>
</dbReference>
<evidence type="ECO:0000256" key="5">
    <source>
        <dbReference type="ARBA" id="ARBA00022683"/>
    </source>
</evidence>
<dbReference type="PANTHER" id="PTHR45008">
    <property type="entry name" value="PTS SYSTEM GLUCOSE-SPECIFIC EIIA COMPONENT"/>
    <property type="match status" value="1"/>
</dbReference>
<comment type="subcellular location">
    <subcellularLocation>
        <location evidence="1">Cytoplasm</location>
    </subcellularLocation>
</comment>
<evidence type="ECO:0000313" key="8">
    <source>
        <dbReference type="EMBL" id="EMZ37072.1"/>
    </source>
</evidence>
<name>N2B5Y4_9FIRM</name>
<dbReference type="STRING" id="1235802.C823_00560"/>
<dbReference type="OrthoDB" id="92465at2"/>
<sequence length="155" mass="16815">MGFFSRKKKETFVCPMTGILHPIEEVPDPVFSEKSMGEGFAIELTGREVIAPLSGTITATFPTGHAYGITTKEGTEILIHIGLETVALNGAGFEIKKKQNDTVKQGDVLVTVDVDYLKEQGKSLYSPVIFTGGEKVELLKTGDVRAGDEDIIKIQ</sequence>
<keyword evidence="4" id="KW-0808">Transferase</keyword>
<dbReference type="PATRIC" id="fig|1235802.3.peg.585"/>
<protein>
    <submittedName>
        <fullName evidence="8">PTS system, glucose subfamily, IIA component</fullName>
    </submittedName>
</protein>
<dbReference type="GO" id="GO:0005737">
    <property type="term" value="C:cytoplasm"/>
    <property type="evidence" value="ECO:0007669"/>
    <property type="project" value="UniProtKB-SubCell"/>
</dbReference>
<accession>N2B5Y4</accession>
<keyword evidence="9" id="KW-1185">Reference proteome</keyword>